<feature type="non-terminal residue" evidence="1">
    <location>
        <position position="1"/>
    </location>
</feature>
<evidence type="ECO:0000313" key="1">
    <source>
        <dbReference type="EMBL" id="GAH28720.1"/>
    </source>
</evidence>
<proteinExistence type="predicted"/>
<dbReference type="EMBL" id="BART01041759">
    <property type="protein sequence ID" value="GAH28720.1"/>
    <property type="molecule type" value="Genomic_DNA"/>
</dbReference>
<comment type="caution">
    <text evidence="1">The sequence shown here is derived from an EMBL/GenBank/DDBJ whole genome shotgun (WGS) entry which is preliminary data.</text>
</comment>
<sequence>YINSGTLSAGSANTTNGIATVNLALDDNMLEGSIATVTAFIGTVSGYIDVKCIDI</sequence>
<dbReference type="AlphaFoldDB" id="X1F827"/>
<gene>
    <name evidence="1" type="ORF">S01H4_66942</name>
</gene>
<reference evidence="1" key="1">
    <citation type="journal article" date="2014" name="Front. Microbiol.">
        <title>High frequency of phylogenetically diverse reductive dehalogenase-homologous genes in deep subseafloor sedimentary metagenomes.</title>
        <authorList>
            <person name="Kawai M."/>
            <person name="Futagami T."/>
            <person name="Toyoda A."/>
            <person name="Takaki Y."/>
            <person name="Nishi S."/>
            <person name="Hori S."/>
            <person name="Arai W."/>
            <person name="Tsubouchi T."/>
            <person name="Morono Y."/>
            <person name="Uchiyama I."/>
            <person name="Ito T."/>
            <person name="Fujiyama A."/>
            <person name="Inagaki F."/>
            <person name="Takami H."/>
        </authorList>
    </citation>
    <scope>NUCLEOTIDE SEQUENCE</scope>
    <source>
        <strain evidence="1">Expedition CK06-06</strain>
    </source>
</reference>
<organism evidence="1">
    <name type="scientific">marine sediment metagenome</name>
    <dbReference type="NCBI Taxonomy" id="412755"/>
    <lineage>
        <taxon>unclassified sequences</taxon>
        <taxon>metagenomes</taxon>
        <taxon>ecological metagenomes</taxon>
    </lineage>
</organism>
<accession>X1F827</accession>
<feature type="non-terminal residue" evidence="1">
    <location>
        <position position="55"/>
    </location>
</feature>
<name>X1F827_9ZZZZ</name>
<protein>
    <submittedName>
        <fullName evidence="1">Uncharacterized protein</fullName>
    </submittedName>
</protein>